<dbReference type="AlphaFoldDB" id="A0A9P0TGA4"/>
<feature type="transmembrane region" description="Helical" evidence="3">
    <location>
        <begin position="82"/>
        <end position="104"/>
    </location>
</feature>
<dbReference type="InterPro" id="IPR036259">
    <property type="entry name" value="MFS_trans_sf"/>
</dbReference>
<dbReference type="SUPFAM" id="SSF103473">
    <property type="entry name" value="MFS general substrate transporter"/>
    <property type="match status" value="1"/>
</dbReference>
<sequence length="789" mass="87836">MVGNESYNLNGDAHIENGGDLKQDIDKINSIKSRNSHEIVARFVIDDSPAGERVTFEGLDDNSICSDETDENKLPPIPDGGWGWVVVFAAFLVSACADGLAYSFGILHEEFTNYFDASQSKTSLIGSLFISIPLISGPIMSALVDRYGCRTMTMIAGVLSTCGFLLSALSDSIEMLCLTLGILSGLAMGILYVTSVVSVAFWFDKRRTLAVSLASCGIGFGTLMYSPLTNFFIELYDWRNTLVLLAGTILNMCVCGALMRDPDWLIVKEAREKKESKTRSRKSSSAGSISSRSVGGESAFLSIDELNDLLKSGKSPEYILDTLTTTLAEAKQLAVTTQMNAEQSCKRTHSDIQLPTFIQRHDKIPTEVIERLMTNKKLYRIILENYPHLITRRRSEVNLHVDIVDGNNVDEPVPMKVTVMAKRPKEEDKSKMTKKSSDAPDSNKPTRSQDYPKTIPKSETKTSVVDYKKDNNIMTIEKGTQEKIHANKDHPKTLPTTASWISRQFYTDHHYLRDMPLYRNTIMHRGAMMNIPRYKLRASSLPDIYKNSTRSLNSYYSDDARKWYQRLMDGLKSIFDMSMFIEFHFIMFNIGSLLLFVWAIIPYFFLKSYMTSVNMEGGALMISVIGIASGFGIVGLGWAGDQPWINVTKAYAICLIICGISVGAYPLFITNYWGLVVISTIFGVSYASSYSYTPAILMELMPIDYFTIAYGFILLSQGVGHLMGPPLGGLLFDLTGTWDATFYGGGVWLVISGISIGIIPYTKNRRIWGKGPLLKDLEDAQSTKNSVNV</sequence>
<evidence type="ECO:0000313" key="5">
    <source>
        <dbReference type="EMBL" id="CAH4023281.1"/>
    </source>
</evidence>
<feature type="region of interest" description="Disordered" evidence="2">
    <location>
        <begin position="419"/>
        <end position="463"/>
    </location>
</feature>
<dbReference type="Gene3D" id="1.20.1250.20">
    <property type="entry name" value="MFS general substrate transporter like domains"/>
    <property type="match status" value="2"/>
</dbReference>
<comment type="caution">
    <text evidence="5">The sequence shown here is derived from an EMBL/GenBank/DDBJ whole genome shotgun (WGS) entry which is preliminary data.</text>
</comment>
<keyword evidence="6" id="KW-1185">Reference proteome</keyword>
<dbReference type="EMBL" id="CALOZG010000004">
    <property type="protein sequence ID" value="CAH4023281.1"/>
    <property type="molecule type" value="Genomic_DNA"/>
</dbReference>
<dbReference type="GO" id="GO:0008028">
    <property type="term" value="F:monocarboxylic acid transmembrane transporter activity"/>
    <property type="evidence" value="ECO:0007669"/>
    <property type="project" value="TreeGrafter"/>
</dbReference>
<dbReference type="Pfam" id="PF07690">
    <property type="entry name" value="MFS_1"/>
    <property type="match status" value="2"/>
</dbReference>
<protein>
    <recommendedName>
        <fullName evidence="4">Major facilitator superfamily (MFS) profile domain-containing protein</fullName>
    </recommendedName>
</protein>
<feature type="transmembrane region" description="Helical" evidence="3">
    <location>
        <begin position="742"/>
        <end position="761"/>
    </location>
</feature>
<keyword evidence="3" id="KW-1133">Transmembrane helix</keyword>
<feature type="transmembrane region" description="Helical" evidence="3">
    <location>
        <begin position="618"/>
        <end position="638"/>
    </location>
</feature>
<feature type="transmembrane region" description="Helical" evidence="3">
    <location>
        <begin position="151"/>
        <end position="170"/>
    </location>
</feature>
<keyword evidence="3" id="KW-0812">Transmembrane</keyword>
<dbReference type="InterPro" id="IPR050327">
    <property type="entry name" value="Proton-linked_MCT"/>
</dbReference>
<dbReference type="Proteomes" id="UP001152562">
    <property type="component" value="Unassembled WGS sequence"/>
</dbReference>
<dbReference type="PANTHER" id="PTHR11360:SF111">
    <property type="entry name" value="CHASKI, ISOFORM A"/>
    <property type="match status" value="1"/>
</dbReference>
<feature type="transmembrane region" description="Helical" evidence="3">
    <location>
        <begin position="182"/>
        <end position="203"/>
    </location>
</feature>
<evidence type="ECO:0000259" key="4">
    <source>
        <dbReference type="PROSITE" id="PS50850"/>
    </source>
</evidence>
<feature type="transmembrane region" description="Helical" evidence="3">
    <location>
        <begin position="124"/>
        <end position="144"/>
    </location>
</feature>
<feature type="transmembrane region" description="Helical" evidence="3">
    <location>
        <begin position="705"/>
        <end position="722"/>
    </location>
</feature>
<dbReference type="InterPro" id="IPR020846">
    <property type="entry name" value="MFS_dom"/>
</dbReference>
<dbReference type="PANTHER" id="PTHR11360">
    <property type="entry name" value="MONOCARBOXYLATE TRANSPORTER"/>
    <property type="match status" value="1"/>
</dbReference>
<feature type="transmembrane region" description="Helical" evidence="3">
    <location>
        <begin position="585"/>
        <end position="606"/>
    </location>
</feature>
<feature type="transmembrane region" description="Helical" evidence="3">
    <location>
        <begin position="240"/>
        <end position="259"/>
    </location>
</feature>
<dbReference type="OrthoDB" id="410267at2759"/>
<evidence type="ECO:0000256" key="1">
    <source>
        <dbReference type="ARBA" id="ARBA00004141"/>
    </source>
</evidence>
<feature type="domain" description="Major facilitator superfamily (MFS) profile" evidence="4">
    <location>
        <begin position="577"/>
        <end position="789"/>
    </location>
</feature>
<evidence type="ECO:0000256" key="3">
    <source>
        <dbReference type="SAM" id="Phobius"/>
    </source>
</evidence>
<feature type="transmembrane region" description="Helical" evidence="3">
    <location>
        <begin position="210"/>
        <end position="228"/>
    </location>
</feature>
<feature type="transmembrane region" description="Helical" evidence="3">
    <location>
        <begin position="674"/>
        <end position="693"/>
    </location>
</feature>
<comment type="subcellular location">
    <subcellularLocation>
        <location evidence="1">Membrane</location>
        <topology evidence="1">Multi-pass membrane protein</topology>
    </subcellularLocation>
</comment>
<organism evidence="5 6">
    <name type="scientific">Pieris brassicae</name>
    <name type="common">White butterfly</name>
    <name type="synonym">Large white butterfly</name>
    <dbReference type="NCBI Taxonomy" id="7116"/>
    <lineage>
        <taxon>Eukaryota</taxon>
        <taxon>Metazoa</taxon>
        <taxon>Ecdysozoa</taxon>
        <taxon>Arthropoda</taxon>
        <taxon>Hexapoda</taxon>
        <taxon>Insecta</taxon>
        <taxon>Pterygota</taxon>
        <taxon>Neoptera</taxon>
        <taxon>Endopterygota</taxon>
        <taxon>Lepidoptera</taxon>
        <taxon>Glossata</taxon>
        <taxon>Ditrysia</taxon>
        <taxon>Papilionoidea</taxon>
        <taxon>Pieridae</taxon>
        <taxon>Pierinae</taxon>
        <taxon>Pieris</taxon>
    </lineage>
</organism>
<dbReference type="InterPro" id="IPR011701">
    <property type="entry name" value="MFS"/>
</dbReference>
<feature type="compositionally biased region" description="Basic and acidic residues" evidence="2">
    <location>
        <begin position="423"/>
        <end position="438"/>
    </location>
</feature>
<name>A0A9P0TGA4_PIEBR</name>
<dbReference type="CDD" id="cd17352">
    <property type="entry name" value="MFS_MCT_SLC16"/>
    <property type="match status" value="1"/>
</dbReference>
<gene>
    <name evidence="5" type="ORF">PIBRA_LOCUS4164</name>
</gene>
<feature type="compositionally biased region" description="Polar residues" evidence="2">
    <location>
        <begin position="439"/>
        <end position="451"/>
    </location>
</feature>
<dbReference type="GO" id="GO:0016020">
    <property type="term" value="C:membrane"/>
    <property type="evidence" value="ECO:0007669"/>
    <property type="project" value="UniProtKB-SubCell"/>
</dbReference>
<reference evidence="5" key="1">
    <citation type="submission" date="2022-05" db="EMBL/GenBank/DDBJ databases">
        <authorList>
            <person name="Okamura Y."/>
        </authorList>
    </citation>
    <scope>NUCLEOTIDE SEQUENCE</scope>
</reference>
<proteinExistence type="predicted"/>
<accession>A0A9P0TGA4</accession>
<evidence type="ECO:0000256" key="2">
    <source>
        <dbReference type="SAM" id="MobiDB-lite"/>
    </source>
</evidence>
<keyword evidence="3" id="KW-0472">Membrane</keyword>
<dbReference type="PROSITE" id="PS50850">
    <property type="entry name" value="MFS"/>
    <property type="match status" value="1"/>
</dbReference>
<evidence type="ECO:0000313" key="6">
    <source>
        <dbReference type="Proteomes" id="UP001152562"/>
    </source>
</evidence>
<feature type="transmembrane region" description="Helical" evidence="3">
    <location>
        <begin position="650"/>
        <end position="668"/>
    </location>
</feature>